<evidence type="ECO:0000313" key="1">
    <source>
        <dbReference type="EMBL" id="CAJ1510648.1"/>
    </source>
</evidence>
<evidence type="ECO:0000313" key="2">
    <source>
        <dbReference type="Proteomes" id="UP001190465"/>
    </source>
</evidence>
<organism evidence="1 2">
    <name type="scientific">[Mycobacterium] burgundiense</name>
    <dbReference type="NCBI Taxonomy" id="3064286"/>
    <lineage>
        <taxon>Bacteria</taxon>
        <taxon>Bacillati</taxon>
        <taxon>Actinomycetota</taxon>
        <taxon>Actinomycetes</taxon>
        <taxon>Mycobacteriales</taxon>
        <taxon>Mycobacteriaceae</taxon>
        <taxon>Mycolicibacterium</taxon>
    </lineage>
</organism>
<accession>A0ABZ3JDA0</accession>
<dbReference type="SUPFAM" id="SSF56634">
    <property type="entry name" value="Heme-dependent catalase-like"/>
    <property type="match status" value="1"/>
</dbReference>
<reference evidence="1 2" key="1">
    <citation type="submission" date="2023-08" db="EMBL/GenBank/DDBJ databases">
        <authorList>
            <person name="Folkvardsen B D."/>
            <person name="Norman A."/>
        </authorList>
    </citation>
    <scope>NUCLEOTIDE SEQUENCE [LARGE SCALE GENOMIC DNA]</scope>
    <source>
        <strain evidence="1 2">Mu0053</strain>
    </source>
</reference>
<sequence length="221" mass="24172">MKVSEVASLPFRAGSALRHARVFHPDGVLCAGSMVRLAAEGEGLPVTNGDVIGRLSKGVGTPRGLPDFAGLAWRAQSPGAGRPWDILMVSANARVLLRPTTSWTAAEFSTLMPFGYRGDVFWLRARLTSPTTLPGLELDTVRQHLASNPMVFAVEQARGRGEFTPLATLEFNRELESAWPPEDVAFDPTLNTAPEVSLLPQWLTAVRRRAYRSSRQGRHVE</sequence>
<gene>
    <name evidence="1" type="ORF">MU0053_004716</name>
</gene>
<dbReference type="InterPro" id="IPR020835">
    <property type="entry name" value="Catalase_sf"/>
</dbReference>
<dbReference type="RefSeq" id="WP_308479984.1">
    <property type="nucleotide sequence ID" value="NZ_OY726397.1"/>
</dbReference>
<dbReference type="Proteomes" id="UP001190465">
    <property type="component" value="Chromosome"/>
</dbReference>
<protein>
    <submittedName>
        <fullName evidence="1">Phosphodiesterase</fullName>
    </submittedName>
</protein>
<keyword evidence="2" id="KW-1185">Reference proteome</keyword>
<proteinExistence type="predicted"/>
<name>A0ABZ3JDA0_9MYCO</name>
<dbReference type="EMBL" id="OY726397">
    <property type="protein sequence ID" value="CAJ1510648.1"/>
    <property type="molecule type" value="Genomic_DNA"/>
</dbReference>